<keyword evidence="4" id="KW-0808">Transferase</keyword>
<feature type="domain" description="Glycosyl transferase family 1" evidence="3">
    <location>
        <begin position="275"/>
        <end position="433"/>
    </location>
</feature>
<feature type="coiled-coil region" evidence="2">
    <location>
        <begin position="434"/>
        <end position="464"/>
    </location>
</feature>
<dbReference type="AlphaFoldDB" id="A9BJ10"/>
<organism evidence="4 5">
    <name type="scientific">Petrotoga mobilis (strain DSM 10674 / SJ95)</name>
    <dbReference type="NCBI Taxonomy" id="403833"/>
    <lineage>
        <taxon>Bacteria</taxon>
        <taxon>Thermotogati</taxon>
        <taxon>Thermotogota</taxon>
        <taxon>Thermotogae</taxon>
        <taxon>Petrotogales</taxon>
        <taxon>Petrotogaceae</taxon>
        <taxon>Petrotoga</taxon>
    </lineage>
</organism>
<dbReference type="Gene3D" id="1.25.40.10">
    <property type="entry name" value="Tetratricopeptide repeat domain"/>
    <property type="match status" value="1"/>
</dbReference>
<dbReference type="EMBL" id="CP000879">
    <property type="protein sequence ID" value="ABX32498.1"/>
    <property type="molecule type" value="Genomic_DNA"/>
</dbReference>
<dbReference type="SUPFAM" id="SSF48452">
    <property type="entry name" value="TPR-like"/>
    <property type="match status" value="1"/>
</dbReference>
<dbReference type="InterPro" id="IPR019734">
    <property type="entry name" value="TPR_rpt"/>
</dbReference>
<dbReference type="SUPFAM" id="SSF53335">
    <property type="entry name" value="S-adenosyl-L-methionine-dependent methyltransferases"/>
    <property type="match status" value="1"/>
</dbReference>
<evidence type="ECO:0000256" key="1">
    <source>
        <dbReference type="PROSITE-ProRule" id="PRU00339"/>
    </source>
</evidence>
<accession>A9BJ10</accession>
<dbReference type="PROSITE" id="PS50005">
    <property type="entry name" value="TPR"/>
    <property type="match status" value="1"/>
</dbReference>
<proteinExistence type="predicted"/>
<evidence type="ECO:0000313" key="5">
    <source>
        <dbReference type="Proteomes" id="UP000000789"/>
    </source>
</evidence>
<dbReference type="eggNOG" id="COG3063">
    <property type="taxonomic scope" value="Bacteria"/>
</dbReference>
<name>A9BJ10_PETMO</name>
<feature type="repeat" description="TPR" evidence="1">
    <location>
        <begin position="29"/>
        <end position="62"/>
    </location>
</feature>
<sequence>MYEEIFELINKGEINKAQEQIEKISDDDPKKYNLKGLIHFNKKELEKAKEQFEKGLTINPVDTDLLFNYGYLLKEMNQEMEAWRYLMRIHDKDWATYDLLGDIEFKNRSKLASLRFYLKAAELTDNPQMKKKFLEIRNKLKKDTKIAFLCLPGLDNFLKDIVETFSLGYNVKLVVSTDGNEITQAIKWADIVWLEWANDLAVFATNKVPEIANKKVICRLHGYEAFNVNVLNKINWNLIDRMIFVADHVREDAYESCPQIKNVPYTMVYNGINLDKFVFSKRTKGKRICFSGHVNYKKNPMLIIQILKKLLKIDEEYRIDWAGDHQDIRIKKYLNYILKDMGIEDKFTFHDWTNDINSWLEDKNYFLSTSIHEGYGVGIMESMARGIKPIIHNFYAARGFYPDELIYNTVDEAVEKITEESYDSESYRRFIEDNYTLEEQINALETALNTLEKVNKKINKKVAEDLKDSFLDYMIPKFIEFTPYTDKYIDSFDFEGSKIRIGKVEKITDEISLIEFIVKNKKGQQLALQNIWYNHSTKQITFPNYISLSKNKKIIQNFVYQILESRLSYIGNMFRFPGSKKYWEERYKTGGNSGHGSYGKLAEFKAEVINSFVKEKRIKSIVELGCGDGNQVSLFDFPKYTGLDVSETAVNLCRERFMKDKTKSFFLYNPEEVESNKSLFKAELSLSLDVIYHLVEDLQFDLYMKNLFLSAEKFVIVYSSNTDKNPEGTPPHIKYRRFTDWIEKNSPEWELFRKIKNKYPQESLSDFFIFCRRQKGLNNH</sequence>
<dbReference type="InterPro" id="IPR001296">
    <property type="entry name" value="Glyco_trans_1"/>
</dbReference>
<dbReference type="PANTHER" id="PTHR12526">
    <property type="entry name" value="GLYCOSYLTRANSFERASE"/>
    <property type="match status" value="1"/>
</dbReference>
<dbReference type="HOGENOM" id="CLU_012959_0_0_0"/>
<dbReference type="OrthoDB" id="6713581at2"/>
<protein>
    <submittedName>
        <fullName evidence="4">Glycosyl transferase group 1</fullName>
    </submittedName>
</protein>
<dbReference type="Gene3D" id="3.40.50.150">
    <property type="entry name" value="Vaccinia Virus protein VP39"/>
    <property type="match status" value="1"/>
</dbReference>
<dbReference type="Gene3D" id="3.40.50.2000">
    <property type="entry name" value="Glycogen Phosphorylase B"/>
    <property type="match status" value="2"/>
</dbReference>
<keyword evidence="1" id="KW-0802">TPR repeat</keyword>
<dbReference type="SUPFAM" id="SSF53756">
    <property type="entry name" value="UDP-Glycosyltransferase/glycogen phosphorylase"/>
    <property type="match status" value="1"/>
</dbReference>
<evidence type="ECO:0000313" key="4">
    <source>
        <dbReference type="EMBL" id="ABX32498.1"/>
    </source>
</evidence>
<dbReference type="Pfam" id="PF00534">
    <property type="entry name" value="Glycos_transf_1"/>
    <property type="match status" value="1"/>
</dbReference>
<dbReference type="CAZy" id="GT4">
    <property type="family name" value="Glycosyltransferase Family 4"/>
</dbReference>
<evidence type="ECO:0000256" key="2">
    <source>
        <dbReference type="SAM" id="Coils"/>
    </source>
</evidence>
<dbReference type="InterPro" id="IPR011990">
    <property type="entry name" value="TPR-like_helical_dom_sf"/>
</dbReference>
<keyword evidence="5" id="KW-1185">Reference proteome</keyword>
<keyword evidence="2" id="KW-0175">Coiled coil</keyword>
<dbReference type="RefSeq" id="WP_012209595.1">
    <property type="nucleotide sequence ID" value="NC_010003.1"/>
</dbReference>
<dbReference type="InterPro" id="IPR029063">
    <property type="entry name" value="SAM-dependent_MTases_sf"/>
</dbReference>
<gene>
    <name evidence="4" type="ordered locus">Pmob_1809</name>
</gene>
<evidence type="ECO:0000259" key="3">
    <source>
        <dbReference type="Pfam" id="PF00534"/>
    </source>
</evidence>
<dbReference type="KEGG" id="pmo:Pmob_1809"/>
<dbReference type="PANTHER" id="PTHR12526:SF630">
    <property type="entry name" value="GLYCOSYLTRANSFERASE"/>
    <property type="match status" value="1"/>
</dbReference>
<dbReference type="STRING" id="403833.Pmob_1809"/>
<dbReference type="eggNOG" id="COG0438">
    <property type="taxonomic scope" value="Bacteria"/>
</dbReference>
<dbReference type="GO" id="GO:0016757">
    <property type="term" value="F:glycosyltransferase activity"/>
    <property type="evidence" value="ECO:0007669"/>
    <property type="project" value="InterPro"/>
</dbReference>
<dbReference type="SMART" id="SM00028">
    <property type="entry name" value="TPR"/>
    <property type="match status" value="2"/>
</dbReference>
<reference evidence="4" key="1">
    <citation type="submission" date="2007-11" db="EMBL/GenBank/DDBJ databases">
        <title>Complete sequence of Petroga mobilis SJ95.</title>
        <authorList>
            <consortium name="US DOE Joint Genome Institute"/>
            <person name="Copeland A."/>
            <person name="Lucas S."/>
            <person name="Lapidus A."/>
            <person name="Barry K."/>
            <person name="Glavina del Rio T."/>
            <person name="Dalin E."/>
            <person name="Tice H."/>
            <person name="Pitluck S."/>
            <person name="Meincke L."/>
            <person name="Brettin T."/>
            <person name="Bruce D."/>
            <person name="Detter J.C."/>
            <person name="Han C."/>
            <person name="Kuske C.R."/>
            <person name="Schmutz J."/>
            <person name="Larimer F."/>
            <person name="Land M."/>
            <person name="Hauser L."/>
            <person name="Kyrpides N."/>
            <person name="Mikhailova N."/>
            <person name="Noll K."/>
            <person name="Richardson P."/>
        </authorList>
    </citation>
    <scope>NUCLEOTIDE SEQUENCE [LARGE SCALE GENOMIC DNA]</scope>
    <source>
        <strain evidence="4">SJ95</strain>
    </source>
</reference>
<dbReference type="Proteomes" id="UP000000789">
    <property type="component" value="Chromosome"/>
</dbReference>